<evidence type="ECO:0000256" key="1">
    <source>
        <dbReference type="ARBA" id="ARBA00004127"/>
    </source>
</evidence>
<feature type="compositionally biased region" description="Basic and acidic residues" evidence="7">
    <location>
        <begin position="448"/>
        <end position="462"/>
    </location>
</feature>
<feature type="transmembrane region" description="Helical" evidence="8">
    <location>
        <begin position="94"/>
        <end position="116"/>
    </location>
</feature>
<evidence type="ECO:0000256" key="7">
    <source>
        <dbReference type="SAM" id="MobiDB-lite"/>
    </source>
</evidence>
<dbReference type="HOGENOM" id="CLU_021993_0_0_1"/>
<name>W9C3J2_SCLBF</name>
<dbReference type="InterPro" id="IPR036259">
    <property type="entry name" value="MFS_trans_sf"/>
</dbReference>
<evidence type="ECO:0000256" key="8">
    <source>
        <dbReference type="SAM" id="Phobius"/>
    </source>
</evidence>
<dbReference type="EMBL" id="AYSA01000944">
    <property type="protein sequence ID" value="ESZ89499.1"/>
    <property type="molecule type" value="Genomic_DNA"/>
</dbReference>
<feature type="transmembrane region" description="Helical" evidence="8">
    <location>
        <begin position="423"/>
        <end position="441"/>
    </location>
</feature>
<feature type="transmembrane region" description="Helical" evidence="8">
    <location>
        <begin position="58"/>
        <end position="74"/>
    </location>
</feature>
<dbReference type="PANTHER" id="PTHR23514">
    <property type="entry name" value="BYPASS OF STOP CODON PROTEIN 6"/>
    <property type="match status" value="1"/>
</dbReference>
<feature type="transmembrane region" description="Helical" evidence="8">
    <location>
        <begin position="128"/>
        <end position="146"/>
    </location>
</feature>
<dbReference type="GO" id="GO:0012505">
    <property type="term" value="C:endomembrane system"/>
    <property type="evidence" value="ECO:0007669"/>
    <property type="project" value="UniProtKB-SubCell"/>
</dbReference>
<dbReference type="InterPro" id="IPR051788">
    <property type="entry name" value="MFS_Transporter"/>
</dbReference>
<evidence type="ECO:0000259" key="9">
    <source>
        <dbReference type="PROSITE" id="PS50850"/>
    </source>
</evidence>
<keyword evidence="4 8" id="KW-0812">Transmembrane</keyword>
<dbReference type="GO" id="GO:0016020">
    <property type="term" value="C:membrane"/>
    <property type="evidence" value="ECO:0007669"/>
    <property type="project" value="TreeGrafter"/>
</dbReference>
<evidence type="ECO:0000256" key="2">
    <source>
        <dbReference type="ARBA" id="ARBA00008335"/>
    </source>
</evidence>
<gene>
    <name evidence="10" type="ORF">SBOR_10116</name>
</gene>
<protein>
    <recommendedName>
        <fullName evidence="9">Major facilitator superfamily (MFS) profile domain-containing protein</fullName>
    </recommendedName>
</protein>
<keyword evidence="11" id="KW-1185">Reference proteome</keyword>
<sequence length="475" mass="51644">MATTTITQIEFQSFHNDSSPWVISTHGESDPEDIRQNTIPLTNAVEVLQKWNYPRQNIFRVGASFWGFFLMGMNDGSYGALIPFVGHLEQYYHLSYTVISLIFLSPFAGYTFASLINDRVHVHFGQRGVAIIASLCHLISYIVLSLHPPYPVLVVMFVFVGIGNGLVDAAWCAWLGNMASANQVQGFLQACYSFGGTVAPLIAAGMLAKAGLEWYYFYYIMTAVAATELITSTWAFWAQTGHIYASENPRDVNAKTGRLREALSNKLTWIFAAFIFGYVGAEVSLGGWIVTFMTQVRSGTTFSASLTSTGFWAGMTVGRMCLAFLTAWLGEFTSVLVYLGICIILELLFWFIPSFYISTVAIAFLGMFLGPLFPTAIVLVTKLMPRELHVGSIGFATAFGGGGGAVFPFIVGALAQAKGVKTLQPVVLALLVAISGLWMLVPRKGKRDETVTEGEGGSRGEGEGEGEGEGVLVTN</sequence>
<dbReference type="FunFam" id="1.20.1250.20:FF:000286">
    <property type="entry name" value="MFS efflux transporter"/>
    <property type="match status" value="1"/>
</dbReference>
<feature type="transmembrane region" description="Helical" evidence="8">
    <location>
        <begin position="152"/>
        <end position="175"/>
    </location>
</feature>
<dbReference type="Gene3D" id="1.20.1250.20">
    <property type="entry name" value="MFS general substrate transporter like domains"/>
    <property type="match status" value="2"/>
</dbReference>
<feature type="transmembrane region" description="Helical" evidence="8">
    <location>
        <begin position="310"/>
        <end position="329"/>
    </location>
</feature>
<dbReference type="InterPro" id="IPR020846">
    <property type="entry name" value="MFS_dom"/>
</dbReference>
<dbReference type="FunFam" id="1.20.1250.20:FF:000308">
    <property type="entry name" value="MFS efflux transporter"/>
    <property type="match status" value="1"/>
</dbReference>
<dbReference type="Pfam" id="PF07690">
    <property type="entry name" value="MFS_1"/>
    <property type="match status" value="1"/>
</dbReference>
<feature type="transmembrane region" description="Helical" evidence="8">
    <location>
        <begin position="362"/>
        <end position="381"/>
    </location>
</feature>
<feature type="transmembrane region" description="Helical" evidence="8">
    <location>
        <begin position="267"/>
        <end position="290"/>
    </location>
</feature>
<feature type="transmembrane region" description="Helical" evidence="8">
    <location>
        <begin position="336"/>
        <end position="356"/>
    </location>
</feature>
<dbReference type="PROSITE" id="PS50850">
    <property type="entry name" value="MFS"/>
    <property type="match status" value="1"/>
</dbReference>
<keyword evidence="3" id="KW-0813">Transport</keyword>
<dbReference type="SUPFAM" id="SSF103473">
    <property type="entry name" value="MFS general substrate transporter"/>
    <property type="match status" value="1"/>
</dbReference>
<feature type="transmembrane region" description="Helical" evidence="8">
    <location>
        <begin position="214"/>
        <end position="237"/>
    </location>
</feature>
<evidence type="ECO:0000256" key="5">
    <source>
        <dbReference type="ARBA" id="ARBA00022989"/>
    </source>
</evidence>
<feature type="region of interest" description="Disordered" evidence="7">
    <location>
        <begin position="448"/>
        <end position="475"/>
    </location>
</feature>
<comment type="caution">
    <text evidence="10">The sequence shown here is derived from an EMBL/GenBank/DDBJ whole genome shotgun (WGS) entry which is preliminary data.</text>
</comment>
<evidence type="ECO:0000256" key="6">
    <source>
        <dbReference type="ARBA" id="ARBA00023136"/>
    </source>
</evidence>
<proteinExistence type="inferred from homology"/>
<comment type="subcellular location">
    <subcellularLocation>
        <location evidence="1">Endomembrane system</location>
        <topology evidence="1">Multi-pass membrane protein</topology>
    </subcellularLocation>
</comment>
<dbReference type="InterPro" id="IPR011701">
    <property type="entry name" value="MFS"/>
</dbReference>
<feature type="domain" description="Major facilitator superfamily (MFS) profile" evidence="9">
    <location>
        <begin position="60"/>
        <end position="447"/>
    </location>
</feature>
<keyword evidence="5 8" id="KW-1133">Transmembrane helix</keyword>
<dbReference type="PANTHER" id="PTHR23514:SF3">
    <property type="entry name" value="BYPASS OF STOP CODON PROTEIN 6"/>
    <property type="match status" value="1"/>
</dbReference>
<comment type="similarity">
    <text evidence="2">Belongs to the major facilitator superfamily.</text>
</comment>
<evidence type="ECO:0000256" key="4">
    <source>
        <dbReference type="ARBA" id="ARBA00022692"/>
    </source>
</evidence>
<dbReference type="OrthoDB" id="413079at2759"/>
<dbReference type="Proteomes" id="UP000019487">
    <property type="component" value="Unassembled WGS sequence"/>
</dbReference>
<evidence type="ECO:0000256" key="3">
    <source>
        <dbReference type="ARBA" id="ARBA00022448"/>
    </source>
</evidence>
<organism evidence="10 11">
    <name type="scientific">Sclerotinia borealis (strain F-4128)</name>
    <dbReference type="NCBI Taxonomy" id="1432307"/>
    <lineage>
        <taxon>Eukaryota</taxon>
        <taxon>Fungi</taxon>
        <taxon>Dikarya</taxon>
        <taxon>Ascomycota</taxon>
        <taxon>Pezizomycotina</taxon>
        <taxon>Leotiomycetes</taxon>
        <taxon>Helotiales</taxon>
        <taxon>Sclerotiniaceae</taxon>
        <taxon>Sclerotinia</taxon>
    </lineage>
</organism>
<feature type="transmembrane region" description="Helical" evidence="8">
    <location>
        <begin position="393"/>
        <end position="417"/>
    </location>
</feature>
<feature type="transmembrane region" description="Helical" evidence="8">
    <location>
        <begin position="187"/>
        <end position="208"/>
    </location>
</feature>
<dbReference type="GO" id="GO:0022857">
    <property type="term" value="F:transmembrane transporter activity"/>
    <property type="evidence" value="ECO:0007669"/>
    <property type="project" value="InterPro"/>
</dbReference>
<reference evidence="10 11" key="1">
    <citation type="journal article" date="2014" name="Genome Announc.">
        <title>Draft genome sequence of Sclerotinia borealis, a psychrophilic plant pathogenic fungus.</title>
        <authorList>
            <person name="Mardanov A.V."/>
            <person name="Beletsky A.V."/>
            <person name="Kadnikov V.V."/>
            <person name="Ignatov A.N."/>
            <person name="Ravin N.V."/>
        </authorList>
    </citation>
    <scope>NUCLEOTIDE SEQUENCE [LARGE SCALE GENOMIC DNA]</scope>
    <source>
        <strain evidence="11">F-4157</strain>
    </source>
</reference>
<evidence type="ECO:0000313" key="11">
    <source>
        <dbReference type="Proteomes" id="UP000019487"/>
    </source>
</evidence>
<dbReference type="AlphaFoldDB" id="W9C3J2"/>
<evidence type="ECO:0000313" key="10">
    <source>
        <dbReference type="EMBL" id="ESZ89499.1"/>
    </source>
</evidence>
<accession>W9C3J2</accession>
<keyword evidence="6 8" id="KW-0472">Membrane</keyword>